<dbReference type="SUPFAM" id="SSF51230">
    <property type="entry name" value="Single hybrid motif"/>
    <property type="match status" value="1"/>
</dbReference>
<dbReference type="RefSeq" id="WP_116622592.1">
    <property type="nucleotide sequence ID" value="NZ_QURN01000003.1"/>
</dbReference>
<accession>A0A371XIF6</accession>
<dbReference type="PANTHER" id="PTHR30469">
    <property type="entry name" value="MULTIDRUG RESISTANCE PROTEIN MDTA"/>
    <property type="match status" value="1"/>
</dbReference>
<dbReference type="PANTHER" id="PTHR30469:SF15">
    <property type="entry name" value="HLYD FAMILY OF SECRETION PROTEINS"/>
    <property type="match status" value="1"/>
</dbReference>
<gene>
    <name evidence="2" type="ORF">DY251_04120</name>
</gene>
<dbReference type="Gene3D" id="2.40.30.170">
    <property type="match status" value="1"/>
</dbReference>
<name>A0A371XIF6_9HYPH</name>
<keyword evidence="1" id="KW-0812">Transmembrane</keyword>
<dbReference type="AlphaFoldDB" id="A0A371XIF6"/>
<keyword evidence="3" id="KW-1185">Reference proteome</keyword>
<evidence type="ECO:0000313" key="3">
    <source>
        <dbReference type="Proteomes" id="UP000262379"/>
    </source>
</evidence>
<dbReference type="Gene3D" id="1.10.287.470">
    <property type="entry name" value="Helix hairpin bin"/>
    <property type="match status" value="1"/>
</dbReference>
<keyword evidence="1" id="KW-1133">Transmembrane helix</keyword>
<dbReference type="GO" id="GO:0015562">
    <property type="term" value="F:efflux transmembrane transporter activity"/>
    <property type="evidence" value="ECO:0007669"/>
    <property type="project" value="TreeGrafter"/>
</dbReference>
<dbReference type="EMBL" id="QURN01000003">
    <property type="protein sequence ID" value="RFC68824.1"/>
    <property type="molecule type" value="Genomic_DNA"/>
</dbReference>
<organism evidence="2 3">
    <name type="scientific">Mesorhizobium denitrificans</name>
    <dbReference type="NCBI Taxonomy" id="2294114"/>
    <lineage>
        <taxon>Bacteria</taxon>
        <taxon>Pseudomonadati</taxon>
        <taxon>Pseudomonadota</taxon>
        <taxon>Alphaproteobacteria</taxon>
        <taxon>Hyphomicrobiales</taxon>
        <taxon>Phyllobacteriaceae</taxon>
        <taxon>Mesorhizobium</taxon>
    </lineage>
</organism>
<protein>
    <submittedName>
        <fullName evidence="2">HlyD family efflux transporter periplasmic adaptor subunit</fullName>
    </submittedName>
</protein>
<keyword evidence="1" id="KW-0472">Membrane</keyword>
<dbReference type="InterPro" id="IPR011053">
    <property type="entry name" value="Single_hybrid_motif"/>
</dbReference>
<proteinExistence type="predicted"/>
<reference evidence="3" key="1">
    <citation type="submission" date="2018-08" db="EMBL/GenBank/DDBJ databases">
        <authorList>
            <person name="Im W.T."/>
        </authorList>
    </citation>
    <scope>NUCLEOTIDE SEQUENCE [LARGE SCALE GENOMIC DNA]</scope>
    <source>
        <strain evidence="3">LA-28</strain>
    </source>
</reference>
<evidence type="ECO:0000256" key="1">
    <source>
        <dbReference type="SAM" id="Phobius"/>
    </source>
</evidence>
<dbReference type="Proteomes" id="UP000262379">
    <property type="component" value="Unassembled WGS sequence"/>
</dbReference>
<evidence type="ECO:0000313" key="2">
    <source>
        <dbReference type="EMBL" id="RFC68824.1"/>
    </source>
</evidence>
<sequence>MKKLRNTIRIDNLGKQQRAASAKWGRRVYLTMIAGFVTSLLYYLFGSIFVLSADGIILTSMRAVDASYTGKIVDVYVQEGDLVEEGMPLLKLESFEMVKEIAELALRDGELAVRESQLRGQLDVVEAIAPLAARNARESTKTVSSFDKVSDRGVISVLSRDSALQSSFAAAQKVAELTAQKSSAQDELEQVGKSRQTSREAMEKLKAIFDDGNIRASGPGVIGVKVPVPGQVVKPGDELLQINGGKIYVLAYLPDEYMFAIRKGMTVNLRSGGETAKGRIDSVLAVADALPDEFQNLFRPRDRSRLFRVVLTSQNPFAVTQKVTVTGCAFGFCWAG</sequence>
<dbReference type="Gene3D" id="2.40.50.100">
    <property type="match status" value="1"/>
</dbReference>
<dbReference type="GO" id="GO:1990281">
    <property type="term" value="C:efflux pump complex"/>
    <property type="evidence" value="ECO:0007669"/>
    <property type="project" value="TreeGrafter"/>
</dbReference>
<comment type="caution">
    <text evidence="2">The sequence shown here is derived from an EMBL/GenBank/DDBJ whole genome shotgun (WGS) entry which is preliminary data.</text>
</comment>
<feature type="transmembrane region" description="Helical" evidence="1">
    <location>
        <begin position="28"/>
        <end position="51"/>
    </location>
</feature>